<evidence type="ECO:0000256" key="1">
    <source>
        <dbReference type="SAM" id="MobiDB-lite"/>
    </source>
</evidence>
<comment type="caution">
    <text evidence="2">The sequence shown here is derived from an EMBL/GenBank/DDBJ whole genome shotgun (WGS) entry which is preliminary data.</text>
</comment>
<accession>A0A0P7AWK8</accession>
<evidence type="ECO:0000313" key="2">
    <source>
        <dbReference type="EMBL" id="KPM30713.1"/>
    </source>
</evidence>
<dbReference type="AlphaFoldDB" id="A0A0P7AWK8"/>
<feature type="compositionally biased region" description="Basic residues" evidence="1">
    <location>
        <begin position="68"/>
        <end position="80"/>
    </location>
</feature>
<proteinExistence type="predicted"/>
<sequence length="80" mass="8913">MNMPGKPQAYKIHTALFEQKVTSISDITQCAATIDEWMKFFRSGHLGFAVLPSKVTDSKADSTPKQERKAKKNGKKLTSI</sequence>
<feature type="region of interest" description="Disordered" evidence="1">
    <location>
        <begin position="56"/>
        <end position="80"/>
    </location>
</feature>
<feature type="compositionally biased region" description="Basic and acidic residues" evidence="1">
    <location>
        <begin position="56"/>
        <end position="67"/>
    </location>
</feature>
<dbReference type="EMBL" id="LDJX01000007">
    <property type="protein sequence ID" value="KPM30713.1"/>
    <property type="molecule type" value="Genomic_DNA"/>
</dbReference>
<protein>
    <submittedName>
        <fullName evidence="2">Uncharacterized protein</fullName>
    </submittedName>
</protein>
<organism evidence="2 3">
    <name type="scientific">Croceitalea dokdonensis DOKDO 023</name>
    <dbReference type="NCBI Taxonomy" id="1300341"/>
    <lineage>
        <taxon>Bacteria</taxon>
        <taxon>Pseudomonadati</taxon>
        <taxon>Bacteroidota</taxon>
        <taxon>Flavobacteriia</taxon>
        <taxon>Flavobacteriales</taxon>
        <taxon>Flavobacteriaceae</taxon>
        <taxon>Croceitalea</taxon>
    </lineage>
</organism>
<gene>
    <name evidence="2" type="ORF">I595_3210</name>
</gene>
<name>A0A0P7AWK8_9FLAO</name>
<dbReference type="Proteomes" id="UP000050280">
    <property type="component" value="Unassembled WGS sequence"/>
</dbReference>
<reference evidence="2 3" key="1">
    <citation type="submission" date="2015-09" db="EMBL/GenBank/DDBJ databases">
        <title>Genome sequence of the marine flavobacterium Croceitalea dokdonensis DOKDO 023 that contains proton- and sodium-pumping rhodopsins.</title>
        <authorList>
            <person name="Kwon S.-K."/>
            <person name="Lee H.K."/>
            <person name="Kwak M.-J."/>
            <person name="Kim J.F."/>
        </authorList>
    </citation>
    <scope>NUCLEOTIDE SEQUENCE [LARGE SCALE GENOMIC DNA]</scope>
    <source>
        <strain evidence="2 3">DOKDO 023</strain>
    </source>
</reference>
<evidence type="ECO:0000313" key="3">
    <source>
        <dbReference type="Proteomes" id="UP000050280"/>
    </source>
</evidence>
<dbReference type="STRING" id="1300341.I595_3210"/>
<keyword evidence="3" id="KW-1185">Reference proteome</keyword>